<name>A0AAV7UXJ5_PLEWA</name>
<dbReference type="EMBL" id="JANPWB010000004">
    <property type="protein sequence ID" value="KAJ1193822.1"/>
    <property type="molecule type" value="Genomic_DNA"/>
</dbReference>
<reference evidence="2" key="1">
    <citation type="journal article" date="2022" name="bioRxiv">
        <title>Sequencing and chromosome-scale assembly of the giantPleurodeles waltlgenome.</title>
        <authorList>
            <person name="Brown T."/>
            <person name="Elewa A."/>
            <person name="Iarovenko S."/>
            <person name="Subramanian E."/>
            <person name="Araus A.J."/>
            <person name="Petzold A."/>
            <person name="Susuki M."/>
            <person name="Suzuki K.-i.T."/>
            <person name="Hayashi T."/>
            <person name="Toyoda A."/>
            <person name="Oliveira C."/>
            <person name="Osipova E."/>
            <person name="Leigh N.D."/>
            <person name="Simon A."/>
            <person name="Yun M.H."/>
        </authorList>
    </citation>
    <scope>NUCLEOTIDE SEQUENCE</scope>
    <source>
        <strain evidence="2">20211129_DDA</strain>
        <tissue evidence="2">Liver</tissue>
    </source>
</reference>
<keyword evidence="3" id="KW-1185">Reference proteome</keyword>
<dbReference type="AlphaFoldDB" id="A0AAV7UXJ5"/>
<gene>
    <name evidence="2" type="ORF">NDU88_003118</name>
</gene>
<evidence type="ECO:0000313" key="2">
    <source>
        <dbReference type="EMBL" id="KAJ1193822.1"/>
    </source>
</evidence>
<sequence length="83" mass="8739">MLSLPPLFRPLALSCARGARHVAAARALVRRRGTILNGLVTSGAPPASRAQSWALPGSRGRPAQTLSQTPRKAALGCERELEA</sequence>
<organism evidence="2 3">
    <name type="scientific">Pleurodeles waltl</name>
    <name type="common">Iberian ribbed newt</name>
    <dbReference type="NCBI Taxonomy" id="8319"/>
    <lineage>
        <taxon>Eukaryota</taxon>
        <taxon>Metazoa</taxon>
        <taxon>Chordata</taxon>
        <taxon>Craniata</taxon>
        <taxon>Vertebrata</taxon>
        <taxon>Euteleostomi</taxon>
        <taxon>Amphibia</taxon>
        <taxon>Batrachia</taxon>
        <taxon>Caudata</taxon>
        <taxon>Salamandroidea</taxon>
        <taxon>Salamandridae</taxon>
        <taxon>Pleurodelinae</taxon>
        <taxon>Pleurodeles</taxon>
    </lineage>
</organism>
<dbReference type="Proteomes" id="UP001066276">
    <property type="component" value="Chromosome 2_2"/>
</dbReference>
<protein>
    <submittedName>
        <fullName evidence="2">Uncharacterized protein</fullName>
    </submittedName>
</protein>
<accession>A0AAV7UXJ5</accession>
<evidence type="ECO:0000313" key="3">
    <source>
        <dbReference type="Proteomes" id="UP001066276"/>
    </source>
</evidence>
<feature type="region of interest" description="Disordered" evidence="1">
    <location>
        <begin position="39"/>
        <end position="83"/>
    </location>
</feature>
<comment type="caution">
    <text evidence="2">The sequence shown here is derived from an EMBL/GenBank/DDBJ whole genome shotgun (WGS) entry which is preliminary data.</text>
</comment>
<evidence type="ECO:0000256" key="1">
    <source>
        <dbReference type="SAM" id="MobiDB-lite"/>
    </source>
</evidence>
<proteinExistence type="predicted"/>